<accession>A0AA88LRN5</accession>
<dbReference type="AlphaFoldDB" id="A0AA88LRN5"/>
<name>A0AA88LRN5_CHASR</name>
<feature type="region of interest" description="Disordered" evidence="1">
    <location>
        <begin position="89"/>
        <end position="110"/>
    </location>
</feature>
<feature type="region of interest" description="Disordered" evidence="1">
    <location>
        <begin position="130"/>
        <end position="153"/>
    </location>
</feature>
<comment type="caution">
    <text evidence="2">The sequence shown here is derived from an EMBL/GenBank/DDBJ whole genome shotgun (WGS) entry which is preliminary data.</text>
</comment>
<evidence type="ECO:0000313" key="2">
    <source>
        <dbReference type="EMBL" id="KAK2822720.1"/>
    </source>
</evidence>
<keyword evidence="3" id="KW-1185">Reference proteome</keyword>
<feature type="compositionally biased region" description="Basic and acidic residues" evidence="1">
    <location>
        <begin position="142"/>
        <end position="153"/>
    </location>
</feature>
<organism evidence="2 3">
    <name type="scientific">Channa striata</name>
    <name type="common">Snakehead murrel</name>
    <name type="synonym">Ophicephalus striatus</name>
    <dbReference type="NCBI Taxonomy" id="64152"/>
    <lineage>
        <taxon>Eukaryota</taxon>
        <taxon>Metazoa</taxon>
        <taxon>Chordata</taxon>
        <taxon>Craniata</taxon>
        <taxon>Vertebrata</taxon>
        <taxon>Euteleostomi</taxon>
        <taxon>Actinopterygii</taxon>
        <taxon>Neopterygii</taxon>
        <taxon>Teleostei</taxon>
        <taxon>Neoteleostei</taxon>
        <taxon>Acanthomorphata</taxon>
        <taxon>Anabantaria</taxon>
        <taxon>Anabantiformes</taxon>
        <taxon>Channoidei</taxon>
        <taxon>Channidae</taxon>
        <taxon>Channa</taxon>
    </lineage>
</organism>
<evidence type="ECO:0000313" key="3">
    <source>
        <dbReference type="Proteomes" id="UP001187415"/>
    </source>
</evidence>
<proteinExistence type="predicted"/>
<feature type="region of interest" description="Disordered" evidence="1">
    <location>
        <begin position="23"/>
        <end position="51"/>
    </location>
</feature>
<protein>
    <submittedName>
        <fullName evidence="2">Uncharacterized protein</fullName>
    </submittedName>
</protein>
<dbReference type="Proteomes" id="UP001187415">
    <property type="component" value="Unassembled WGS sequence"/>
</dbReference>
<sequence length="153" mass="16519">MFLPVRDALGNSITRSVRALVDPNQPPSARIDTPRPAWVSAGPDPRPLDIGRRMSLHRLPVPSPPCDGIHAPEWSSPALYLLFLTPPCSRSHEPEPAPRPPPAPGAQRPIFVQGRVGLRSSLLPPLRTRRPAVVWGGGPHPPKPDGIHAAESN</sequence>
<gene>
    <name evidence="2" type="ORF">Q5P01_022785</name>
</gene>
<reference evidence="2" key="1">
    <citation type="submission" date="2023-07" db="EMBL/GenBank/DDBJ databases">
        <title>Chromosome-level Genome Assembly of Striped Snakehead (Channa striata).</title>
        <authorList>
            <person name="Liu H."/>
        </authorList>
    </citation>
    <scope>NUCLEOTIDE SEQUENCE</scope>
    <source>
        <strain evidence="2">Gz</strain>
        <tissue evidence="2">Muscle</tissue>
    </source>
</reference>
<evidence type="ECO:0000256" key="1">
    <source>
        <dbReference type="SAM" id="MobiDB-lite"/>
    </source>
</evidence>
<dbReference type="EMBL" id="JAUPFM010000018">
    <property type="protein sequence ID" value="KAK2822720.1"/>
    <property type="molecule type" value="Genomic_DNA"/>
</dbReference>